<dbReference type="EMBL" id="BARV01001787">
    <property type="protein sequence ID" value="GAI00143.1"/>
    <property type="molecule type" value="Genomic_DNA"/>
</dbReference>
<proteinExistence type="predicted"/>
<feature type="non-terminal residue" evidence="1">
    <location>
        <position position="1"/>
    </location>
</feature>
<evidence type="ECO:0000313" key="1">
    <source>
        <dbReference type="EMBL" id="GAI00143.1"/>
    </source>
</evidence>
<organism evidence="1">
    <name type="scientific">marine sediment metagenome</name>
    <dbReference type="NCBI Taxonomy" id="412755"/>
    <lineage>
        <taxon>unclassified sequences</taxon>
        <taxon>metagenomes</taxon>
        <taxon>ecological metagenomes</taxon>
    </lineage>
</organism>
<gene>
    <name evidence="1" type="ORF">S06H3_04958</name>
</gene>
<comment type="caution">
    <text evidence="1">The sequence shown here is derived from an EMBL/GenBank/DDBJ whole genome shotgun (WGS) entry which is preliminary data.</text>
</comment>
<dbReference type="AlphaFoldDB" id="X1K0X3"/>
<accession>X1K0X3</accession>
<name>X1K0X3_9ZZZZ</name>
<protein>
    <submittedName>
        <fullName evidence="1">Uncharacterized protein</fullName>
    </submittedName>
</protein>
<sequence length="42" mass="5053">TLHSKIISEEGEDNIKQEAKDSEMEFEDLMFEKIDTELIRYF</sequence>
<reference evidence="1" key="1">
    <citation type="journal article" date="2014" name="Front. Microbiol.">
        <title>High frequency of phylogenetically diverse reductive dehalogenase-homologous genes in deep subseafloor sedimentary metagenomes.</title>
        <authorList>
            <person name="Kawai M."/>
            <person name="Futagami T."/>
            <person name="Toyoda A."/>
            <person name="Takaki Y."/>
            <person name="Nishi S."/>
            <person name="Hori S."/>
            <person name="Arai W."/>
            <person name="Tsubouchi T."/>
            <person name="Morono Y."/>
            <person name="Uchiyama I."/>
            <person name="Ito T."/>
            <person name="Fujiyama A."/>
            <person name="Inagaki F."/>
            <person name="Takami H."/>
        </authorList>
    </citation>
    <scope>NUCLEOTIDE SEQUENCE</scope>
    <source>
        <strain evidence="1">Expedition CK06-06</strain>
    </source>
</reference>